<evidence type="ECO:0000313" key="2">
    <source>
        <dbReference type="Proteomes" id="UP000789831"/>
    </source>
</evidence>
<sequence>MGRNKVLTSGECHTVEILKKQGMSAAKMARVLEQSATRVKNCIKRINLTQNCANPMMRRMPKRLLATKISSNNISPRTLIRSLKKNDWRRVLWTDKSSISTIHMEKFEFGIIMMSFIIQSAHKQPLKWSKLYYGLGMYVIYPMVMVAEEAIFQEDNALIHKRKSNRKPQTEADLEEAVFAAWNT</sequence>
<name>A0A9N9B3D4_9GLOM</name>
<evidence type="ECO:0000313" key="1">
    <source>
        <dbReference type="EMBL" id="CAG8554235.1"/>
    </source>
</evidence>
<accession>A0A9N9B3D4</accession>
<dbReference type="Proteomes" id="UP000789831">
    <property type="component" value="Unassembled WGS sequence"/>
</dbReference>
<dbReference type="EMBL" id="CAJVPL010001130">
    <property type="protein sequence ID" value="CAG8554235.1"/>
    <property type="molecule type" value="Genomic_DNA"/>
</dbReference>
<protein>
    <submittedName>
        <fullName evidence="1">3999_t:CDS:1</fullName>
    </submittedName>
</protein>
<reference evidence="1" key="1">
    <citation type="submission" date="2021-06" db="EMBL/GenBank/DDBJ databases">
        <authorList>
            <person name="Kallberg Y."/>
            <person name="Tangrot J."/>
            <person name="Rosling A."/>
        </authorList>
    </citation>
    <scope>NUCLEOTIDE SEQUENCE</scope>
    <source>
        <strain evidence="1">MT106</strain>
    </source>
</reference>
<comment type="caution">
    <text evidence="1">The sequence shown here is derived from an EMBL/GenBank/DDBJ whole genome shotgun (WGS) entry which is preliminary data.</text>
</comment>
<keyword evidence="2" id="KW-1185">Reference proteome</keyword>
<dbReference type="AlphaFoldDB" id="A0A9N9B3D4"/>
<gene>
    <name evidence="1" type="ORF">AGERDE_LOCUS6826</name>
</gene>
<proteinExistence type="predicted"/>
<dbReference type="OrthoDB" id="2416077at2759"/>
<organism evidence="1 2">
    <name type="scientific">Ambispora gerdemannii</name>
    <dbReference type="NCBI Taxonomy" id="144530"/>
    <lineage>
        <taxon>Eukaryota</taxon>
        <taxon>Fungi</taxon>
        <taxon>Fungi incertae sedis</taxon>
        <taxon>Mucoromycota</taxon>
        <taxon>Glomeromycotina</taxon>
        <taxon>Glomeromycetes</taxon>
        <taxon>Archaeosporales</taxon>
        <taxon>Ambisporaceae</taxon>
        <taxon>Ambispora</taxon>
    </lineage>
</organism>